<dbReference type="AlphaFoldDB" id="A0AA44UKG2"/>
<gene>
    <name evidence="12" type="ORF">ATL51_0399</name>
</gene>
<feature type="transmembrane region" description="Helical" evidence="10">
    <location>
        <begin position="52"/>
        <end position="73"/>
    </location>
</feature>
<evidence type="ECO:0000256" key="7">
    <source>
        <dbReference type="ARBA" id="ARBA00022840"/>
    </source>
</evidence>
<organism evidence="12 13">
    <name type="scientific">Pseudonocardia alni</name>
    <name type="common">Amycolata alni</name>
    <dbReference type="NCBI Taxonomy" id="33907"/>
    <lineage>
        <taxon>Bacteria</taxon>
        <taxon>Bacillati</taxon>
        <taxon>Actinomycetota</taxon>
        <taxon>Actinomycetes</taxon>
        <taxon>Pseudonocardiales</taxon>
        <taxon>Pseudonocardiaceae</taxon>
        <taxon>Pseudonocardia</taxon>
    </lineage>
</organism>
<evidence type="ECO:0000256" key="3">
    <source>
        <dbReference type="ARBA" id="ARBA00022553"/>
    </source>
</evidence>
<feature type="coiled-coil region" evidence="9">
    <location>
        <begin position="166"/>
        <end position="193"/>
    </location>
</feature>
<dbReference type="GO" id="GO:0005524">
    <property type="term" value="F:ATP binding"/>
    <property type="evidence" value="ECO:0007669"/>
    <property type="project" value="UniProtKB-KW"/>
</dbReference>
<dbReference type="InterPro" id="IPR036890">
    <property type="entry name" value="HATPase_C_sf"/>
</dbReference>
<feature type="domain" description="Signal transduction histidine kinase subgroup 3 dimerisation and phosphoacceptor" evidence="11">
    <location>
        <begin position="191"/>
        <end position="256"/>
    </location>
</feature>
<evidence type="ECO:0000256" key="6">
    <source>
        <dbReference type="ARBA" id="ARBA00022777"/>
    </source>
</evidence>
<evidence type="ECO:0000313" key="12">
    <source>
        <dbReference type="EMBL" id="PKB28774.1"/>
    </source>
</evidence>
<evidence type="ECO:0000313" key="13">
    <source>
        <dbReference type="Proteomes" id="UP000232453"/>
    </source>
</evidence>
<dbReference type="GO" id="GO:0046983">
    <property type="term" value="F:protein dimerization activity"/>
    <property type="evidence" value="ECO:0007669"/>
    <property type="project" value="InterPro"/>
</dbReference>
<dbReference type="SUPFAM" id="SSF55874">
    <property type="entry name" value="ATPase domain of HSP90 chaperone/DNA topoisomerase II/histidine kinase"/>
    <property type="match status" value="1"/>
</dbReference>
<reference evidence="12 13" key="1">
    <citation type="submission" date="2017-11" db="EMBL/GenBank/DDBJ databases">
        <title>Sequencing the genomes of 1000 actinobacteria strains.</title>
        <authorList>
            <person name="Klenk H.-P."/>
        </authorList>
    </citation>
    <scope>NUCLEOTIDE SEQUENCE [LARGE SCALE GENOMIC DNA]</scope>
    <source>
        <strain evidence="12 13">DSM 44104</strain>
    </source>
</reference>
<dbReference type="EMBL" id="PHUJ01000003">
    <property type="protein sequence ID" value="PKB28774.1"/>
    <property type="molecule type" value="Genomic_DNA"/>
</dbReference>
<dbReference type="Pfam" id="PF07730">
    <property type="entry name" value="HisKA_3"/>
    <property type="match status" value="1"/>
</dbReference>
<feature type="transmembrane region" description="Helical" evidence="10">
    <location>
        <begin position="138"/>
        <end position="161"/>
    </location>
</feature>
<keyword evidence="10" id="KW-0812">Transmembrane</keyword>
<evidence type="ECO:0000256" key="10">
    <source>
        <dbReference type="SAM" id="Phobius"/>
    </source>
</evidence>
<evidence type="ECO:0000256" key="1">
    <source>
        <dbReference type="ARBA" id="ARBA00000085"/>
    </source>
</evidence>
<name>A0AA44UKG2_PSEA5</name>
<comment type="catalytic activity">
    <reaction evidence="1">
        <text>ATP + protein L-histidine = ADP + protein N-phospho-L-histidine.</text>
        <dbReference type="EC" id="2.7.13.3"/>
    </reaction>
</comment>
<keyword evidence="10" id="KW-0472">Membrane</keyword>
<dbReference type="GO" id="GO:0000155">
    <property type="term" value="F:phosphorelay sensor kinase activity"/>
    <property type="evidence" value="ECO:0007669"/>
    <property type="project" value="InterPro"/>
</dbReference>
<keyword evidence="9" id="KW-0175">Coiled coil</keyword>
<dbReference type="InterPro" id="IPR011712">
    <property type="entry name" value="Sig_transdc_His_kin_sub3_dim/P"/>
</dbReference>
<feature type="transmembrane region" description="Helical" evidence="10">
    <location>
        <begin position="79"/>
        <end position="104"/>
    </location>
</feature>
<dbReference type="PANTHER" id="PTHR24421:SF10">
    <property type="entry name" value="NITRATE_NITRITE SENSOR PROTEIN NARQ"/>
    <property type="match status" value="1"/>
</dbReference>
<dbReference type="Proteomes" id="UP000232453">
    <property type="component" value="Unassembled WGS sequence"/>
</dbReference>
<evidence type="ECO:0000256" key="5">
    <source>
        <dbReference type="ARBA" id="ARBA00022741"/>
    </source>
</evidence>
<comment type="caution">
    <text evidence="12">The sequence shown here is derived from an EMBL/GenBank/DDBJ whole genome shotgun (WGS) entry which is preliminary data.</text>
</comment>
<dbReference type="Gene3D" id="1.20.5.1930">
    <property type="match status" value="1"/>
</dbReference>
<keyword evidence="10" id="KW-1133">Transmembrane helix</keyword>
<keyword evidence="6 12" id="KW-0418">Kinase</keyword>
<sequence>MAVPFERRPAGRRRSAPYGRRVPVRPAVISAVLVVAVFTAGLTVAETQATAGVLQWTLLVVGLAMIGSIAVRYRSPRVFAVLAVLGPLVSPVATYLPLVGVFVIATRRRAVETLPVLALAVGTAAVTLYRNVPDGPTVLVLLGGAVAFQAISVTAGLLTGIRRAMVDDLRERLARAEAERAVREEQARADERRRIAGEMHDRLGHRLSLLSVHAGALALRGDLPARTVRETARVLRETTHRAMEDLRTIVQVLHEPTGDVPDEVDDLGAVEELVAEARAVGADVRLRSTALLTVSPPGRPLAGVVHRVVREGLTNAARHAPGARVEVALDGRPGRDLTVTVTSGPSAAGPTPEGAGTGLVGLRERVETLAGGTLTHGPTPSGHLLRAVLPWREETG</sequence>
<dbReference type="GO" id="GO:0016020">
    <property type="term" value="C:membrane"/>
    <property type="evidence" value="ECO:0007669"/>
    <property type="project" value="InterPro"/>
</dbReference>
<dbReference type="EC" id="2.7.13.3" evidence="2"/>
<evidence type="ECO:0000256" key="8">
    <source>
        <dbReference type="ARBA" id="ARBA00023012"/>
    </source>
</evidence>
<protein>
    <recommendedName>
        <fullName evidence="2">histidine kinase</fullName>
        <ecNumber evidence="2">2.7.13.3</ecNumber>
    </recommendedName>
</protein>
<dbReference type="Gene3D" id="3.30.565.10">
    <property type="entry name" value="Histidine kinase-like ATPase, C-terminal domain"/>
    <property type="match status" value="1"/>
</dbReference>
<evidence type="ECO:0000256" key="9">
    <source>
        <dbReference type="SAM" id="Coils"/>
    </source>
</evidence>
<keyword evidence="5" id="KW-0547">Nucleotide-binding</keyword>
<feature type="transmembrane region" description="Helical" evidence="10">
    <location>
        <begin position="27"/>
        <end position="45"/>
    </location>
</feature>
<keyword evidence="7" id="KW-0067">ATP-binding</keyword>
<dbReference type="CDD" id="cd16917">
    <property type="entry name" value="HATPase_UhpB-NarQ-NarX-like"/>
    <property type="match status" value="1"/>
</dbReference>
<accession>A0AA44UKG2</accession>
<evidence type="ECO:0000256" key="4">
    <source>
        <dbReference type="ARBA" id="ARBA00022679"/>
    </source>
</evidence>
<proteinExistence type="predicted"/>
<keyword evidence="3" id="KW-0597">Phosphoprotein</keyword>
<keyword evidence="8" id="KW-0902">Two-component regulatory system</keyword>
<dbReference type="InterPro" id="IPR050482">
    <property type="entry name" value="Sensor_HK_TwoCompSys"/>
</dbReference>
<dbReference type="PANTHER" id="PTHR24421">
    <property type="entry name" value="NITRATE/NITRITE SENSOR PROTEIN NARX-RELATED"/>
    <property type="match status" value="1"/>
</dbReference>
<evidence type="ECO:0000256" key="2">
    <source>
        <dbReference type="ARBA" id="ARBA00012438"/>
    </source>
</evidence>
<evidence type="ECO:0000259" key="11">
    <source>
        <dbReference type="Pfam" id="PF07730"/>
    </source>
</evidence>
<keyword evidence="4" id="KW-0808">Transferase</keyword>
<feature type="transmembrane region" description="Helical" evidence="10">
    <location>
        <begin position="116"/>
        <end position="132"/>
    </location>
</feature>